<reference evidence="1 2" key="1">
    <citation type="journal article" date="2019" name="Int. J. Syst. Evol. Microbiol.">
        <title>The Global Catalogue of Microorganisms (GCM) 10K type strain sequencing project: providing services to taxonomists for standard genome sequencing and annotation.</title>
        <authorList>
            <consortium name="The Broad Institute Genomics Platform"/>
            <consortium name="The Broad Institute Genome Sequencing Center for Infectious Disease"/>
            <person name="Wu L."/>
            <person name="Ma J."/>
        </authorList>
    </citation>
    <scope>NUCLEOTIDE SEQUENCE [LARGE SCALE GENOMIC DNA]</scope>
    <source>
        <strain evidence="1 2">JCM 16014</strain>
    </source>
</reference>
<dbReference type="Proteomes" id="UP001500751">
    <property type="component" value="Unassembled WGS sequence"/>
</dbReference>
<evidence type="ECO:0000313" key="1">
    <source>
        <dbReference type="EMBL" id="GAA2012880.1"/>
    </source>
</evidence>
<proteinExistence type="predicted"/>
<evidence type="ECO:0000313" key="2">
    <source>
        <dbReference type="Proteomes" id="UP001500751"/>
    </source>
</evidence>
<dbReference type="RefSeq" id="WP_344663739.1">
    <property type="nucleotide sequence ID" value="NZ_BAAAQN010000002.1"/>
</dbReference>
<dbReference type="EMBL" id="BAAAQN010000002">
    <property type="protein sequence ID" value="GAA2012880.1"/>
    <property type="molecule type" value="Genomic_DNA"/>
</dbReference>
<protein>
    <submittedName>
        <fullName evidence="1">Uncharacterized protein</fullName>
    </submittedName>
</protein>
<comment type="caution">
    <text evidence="1">The sequence shown here is derived from an EMBL/GenBank/DDBJ whole genome shotgun (WGS) entry which is preliminary data.</text>
</comment>
<gene>
    <name evidence="1" type="ORF">GCM10009839_04290</name>
</gene>
<keyword evidence="2" id="KW-1185">Reference proteome</keyword>
<organism evidence="1 2">
    <name type="scientific">Catenulispora yoronensis</name>
    <dbReference type="NCBI Taxonomy" id="450799"/>
    <lineage>
        <taxon>Bacteria</taxon>
        <taxon>Bacillati</taxon>
        <taxon>Actinomycetota</taxon>
        <taxon>Actinomycetes</taxon>
        <taxon>Catenulisporales</taxon>
        <taxon>Catenulisporaceae</taxon>
        <taxon>Catenulispora</taxon>
    </lineage>
</organism>
<accession>A0ABN2TM06</accession>
<name>A0ABN2TM06_9ACTN</name>
<sequence>MALRGDYRITMARPEIAIRLPIGEDGDLSTWAEMTARAHQGYDAPEADVVRFAEAILAAAADSSKREVAMAYLLPDEVSPVEMARIEVVDVNPDQTVPAVTLDWLEQVYSVPGAELVAPVDVWRGELPAGPAIRVVRQVLTDVDEFGDGLLVHSVVYAVRPPGTDFAVVLSVTWSAVLLAEELLEMADALAQTVQVLPAH</sequence>